<dbReference type="AlphaFoldDB" id="A0A0F7TJD3"/>
<organism evidence="1 2">
    <name type="scientific">Penicillium brasilianum</name>
    <dbReference type="NCBI Taxonomy" id="104259"/>
    <lineage>
        <taxon>Eukaryota</taxon>
        <taxon>Fungi</taxon>
        <taxon>Dikarya</taxon>
        <taxon>Ascomycota</taxon>
        <taxon>Pezizomycotina</taxon>
        <taxon>Eurotiomycetes</taxon>
        <taxon>Eurotiomycetidae</taxon>
        <taxon>Eurotiales</taxon>
        <taxon>Aspergillaceae</taxon>
        <taxon>Penicillium</taxon>
    </lineage>
</organism>
<dbReference type="STRING" id="104259.A0A0F7TJD3"/>
<dbReference type="Proteomes" id="UP000042958">
    <property type="component" value="Unassembled WGS sequence"/>
</dbReference>
<dbReference type="EMBL" id="CDHK01000002">
    <property type="protein sequence ID" value="CEJ56002.1"/>
    <property type="molecule type" value="Genomic_DNA"/>
</dbReference>
<proteinExistence type="predicted"/>
<name>A0A0F7TJD3_PENBI</name>
<accession>A0A0F7TJD3</accession>
<protein>
    <submittedName>
        <fullName evidence="1">Uncharacterized protein</fullName>
    </submittedName>
</protein>
<evidence type="ECO:0000313" key="2">
    <source>
        <dbReference type="Proteomes" id="UP000042958"/>
    </source>
</evidence>
<keyword evidence="2" id="KW-1185">Reference proteome</keyword>
<evidence type="ECO:0000313" key="1">
    <source>
        <dbReference type="EMBL" id="CEJ56002.1"/>
    </source>
</evidence>
<dbReference type="OrthoDB" id="3009558at2759"/>
<sequence length="209" mass="23720">MELVYADQIPRDPKLKIAPLRGDQQSCPPVVNGGRRIRRIDRTTSEAWGPPVFANRRASVEPRTTSQNEDMFRTFHPALRSEPEVFTLTKKSNNTQVWLVFPRKGDSGPFTHVGGRAVHTQPYFEAPTEHGMKYAITREDPIQRDIDVHEPLTVEDLGRIKAIFPRAVGVQVFQCEFVIVFFEGRNDMLRSWEDGTPPGIGGLMVGYRC</sequence>
<reference evidence="2" key="1">
    <citation type="journal article" date="2015" name="Genome Announc.">
        <title>Draft genome sequence of the fungus Penicillium brasilianum MG11.</title>
        <authorList>
            <person name="Horn F."/>
            <person name="Linde J."/>
            <person name="Mattern D.J."/>
            <person name="Walther G."/>
            <person name="Guthke R."/>
            <person name="Brakhage A.A."/>
            <person name="Valiante V."/>
        </authorList>
    </citation>
    <scope>NUCLEOTIDE SEQUENCE [LARGE SCALE GENOMIC DNA]</scope>
    <source>
        <strain evidence="2">MG11</strain>
    </source>
</reference>
<gene>
    <name evidence="1" type="ORF">PMG11_02229</name>
</gene>